<reference evidence="1" key="2">
    <citation type="journal article" date="2022" name="New Phytol.">
        <title>Evolutionary transition to the ectomycorrhizal habit in the genomes of a hyperdiverse lineage of mushroom-forming fungi.</title>
        <authorList>
            <person name="Looney B."/>
            <person name="Miyauchi S."/>
            <person name="Morin E."/>
            <person name="Drula E."/>
            <person name="Courty P.E."/>
            <person name="Kohler A."/>
            <person name="Kuo A."/>
            <person name="LaButti K."/>
            <person name="Pangilinan J."/>
            <person name="Lipzen A."/>
            <person name="Riley R."/>
            <person name="Andreopoulos W."/>
            <person name="He G."/>
            <person name="Johnson J."/>
            <person name="Nolan M."/>
            <person name="Tritt A."/>
            <person name="Barry K.W."/>
            <person name="Grigoriev I.V."/>
            <person name="Nagy L.G."/>
            <person name="Hibbett D."/>
            <person name="Henrissat B."/>
            <person name="Matheny P.B."/>
            <person name="Labbe J."/>
            <person name="Martin F.M."/>
        </authorList>
    </citation>
    <scope>NUCLEOTIDE SEQUENCE</scope>
    <source>
        <strain evidence="1">HHB10654</strain>
    </source>
</reference>
<evidence type="ECO:0000313" key="2">
    <source>
        <dbReference type="Proteomes" id="UP000814140"/>
    </source>
</evidence>
<dbReference type="EMBL" id="MU277227">
    <property type="protein sequence ID" value="KAI0059378.1"/>
    <property type="molecule type" value="Genomic_DNA"/>
</dbReference>
<dbReference type="Proteomes" id="UP000814140">
    <property type="component" value="Unassembled WGS sequence"/>
</dbReference>
<reference evidence="1" key="1">
    <citation type="submission" date="2021-03" db="EMBL/GenBank/DDBJ databases">
        <authorList>
            <consortium name="DOE Joint Genome Institute"/>
            <person name="Ahrendt S."/>
            <person name="Looney B.P."/>
            <person name="Miyauchi S."/>
            <person name="Morin E."/>
            <person name="Drula E."/>
            <person name="Courty P.E."/>
            <person name="Chicoki N."/>
            <person name="Fauchery L."/>
            <person name="Kohler A."/>
            <person name="Kuo A."/>
            <person name="Labutti K."/>
            <person name="Pangilinan J."/>
            <person name="Lipzen A."/>
            <person name="Riley R."/>
            <person name="Andreopoulos W."/>
            <person name="He G."/>
            <person name="Johnson J."/>
            <person name="Barry K.W."/>
            <person name="Grigoriev I.V."/>
            <person name="Nagy L."/>
            <person name="Hibbett D."/>
            <person name="Henrissat B."/>
            <person name="Matheny P.B."/>
            <person name="Labbe J."/>
            <person name="Martin F."/>
        </authorList>
    </citation>
    <scope>NUCLEOTIDE SEQUENCE</scope>
    <source>
        <strain evidence="1">HHB10654</strain>
    </source>
</reference>
<evidence type="ECO:0000313" key="1">
    <source>
        <dbReference type="EMBL" id="KAI0059378.1"/>
    </source>
</evidence>
<keyword evidence="2" id="KW-1185">Reference proteome</keyword>
<accession>A0ACB8SU41</accession>
<protein>
    <submittedName>
        <fullName evidence="1">Uncharacterized protein</fullName>
    </submittedName>
</protein>
<organism evidence="1 2">
    <name type="scientific">Artomyces pyxidatus</name>
    <dbReference type="NCBI Taxonomy" id="48021"/>
    <lineage>
        <taxon>Eukaryota</taxon>
        <taxon>Fungi</taxon>
        <taxon>Dikarya</taxon>
        <taxon>Basidiomycota</taxon>
        <taxon>Agaricomycotina</taxon>
        <taxon>Agaricomycetes</taxon>
        <taxon>Russulales</taxon>
        <taxon>Auriscalpiaceae</taxon>
        <taxon>Artomyces</taxon>
    </lineage>
</organism>
<sequence length="167" mass="18142">MSCKLAAVNATAYVSSAEAKAISIALYVRKMSADDGVLKANPPATAPVPMSRQFRNYPSMLLMHLLRLGGLESWKPGVWRLTDRWARSALLSSRCADADVLRFAEVMKLDLVMNLNESSRKVHADLDVRLAPECADDTPNAAAAAFCDTAFRTVSGLQTREPSGKAE</sequence>
<comment type="caution">
    <text evidence="1">The sequence shown here is derived from an EMBL/GenBank/DDBJ whole genome shotgun (WGS) entry which is preliminary data.</text>
</comment>
<proteinExistence type="predicted"/>
<gene>
    <name evidence="1" type="ORF">BV25DRAFT_1840414</name>
</gene>
<name>A0ACB8SU41_9AGAM</name>